<dbReference type="EMBL" id="BK032813">
    <property type="protein sequence ID" value="DAF61555.1"/>
    <property type="molecule type" value="Genomic_DNA"/>
</dbReference>
<sequence>MAILVALGELPSGNCVMEGIFYLCEKNVYEER</sequence>
<evidence type="ECO:0000313" key="1">
    <source>
        <dbReference type="EMBL" id="DAF61555.1"/>
    </source>
</evidence>
<organism evidence="1">
    <name type="scientific">Siphoviridae sp. ctJ0s2</name>
    <dbReference type="NCBI Taxonomy" id="2827834"/>
    <lineage>
        <taxon>Viruses</taxon>
        <taxon>Duplodnaviria</taxon>
        <taxon>Heunggongvirae</taxon>
        <taxon>Uroviricota</taxon>
        <taxon>Caudoviricetes</taxon>
    </lineage>
</organism>
<protein>
    <submittedName>
        <fullName evidence="1">Uncharacterized protein</fullName>
    </submittedName>
</protein>
<reference evidence="1" key="1">
    <citation type="journal article" date="2021" name="Proc. Natl. Acad. Sci. U.S.A.">
        <title>A Catalog of Tens of Thousands of Viruses from Human Metagenomes Reveals Hidden Associations with Chronic Diseases.</title>
        <authorList>
            <person name="Tisza M.J."/>
            <person name="Buck C.B."/>
        </authorList>
    </citation>
    <scope>NUCLEOTIDE SEQUENCE</scope>
    <source>
        <strain evidence="1">CtJ0s2</strain>
    </source>
</reference>
<accession>A0A8S5TEU8</accession>
<proteinExistence type="predicted"/>
<name>A0A8S5TEU8_9CAUD</name>